<accession>A0AAD8BA98</accession>
<protein>
    <submittedName>
        <fullName evidence="7">Adenosine receptor A1</fullName>
    </submittedName>
</protein>
<dbReference type="Proteomes" id="UP001233172">
    <property type="component" value="Unassembled WGS sequence"/>
</dbReference>
<gene>
    <name evidence="7" type="ORF">Bpfe_019784</name>
</gene>
<feature type="transmembrane region" description="Helical" evidence="5">
    <location>
        <begin position="77"/>
        <end position="102"/>
    </location>
</feature>
<dbReference type="PANTHER" id="PTHR46641:SF2">
    <property type="entry name" value="FMRFAMIDE RECEPTOR"/>
    <property type="match status" value="1"/>
</dbReference>
<dbReference type="SUPFAM" id="SSF81321">
    <property type="entry name" value="Family A G protein-coupled receptor-like"/>
    <property type="match status" value="1"/>
</dbReference>
<reference evidence="7" key="2">
    <citation type="submission" date="2023-04" db="EMBL/GenBank/DDBJ databases">
        <authorList>
            <person name="Bu L."/>
            <person name="Lu L."/>
            <person name="Laidemitt M.R."/>
            <person name="Zhang S.M."/>
            <person name="Mutuku M."/>
            <person name="Mkoji G."/>
            <person name="Steinauer M."/>
            <person name="Loker E.S."/>
        </authorList>
    </citation>
    <scope>NUCLEOTIDE SEQUENCE</scope>
    <source>
        <strain evidence="7">KasaAsao</strain>
        <tissue evidence="7">Whole Snail</tissue>
    </source>
</reference>
<feature type="transmembrane region" description="Helical" evidence="5">
    <location>
        <begin position="162"/>
        <end position="188"/>
    </location>
</feature>
<feature type="domain" description="G-protein coupled receptors family 1 profile" evidence="6">
    <location>
        <begin position="58"/>
        <end position="373"/>
    </location>
</feature>
<evidence type="ECO:0000256" key="2">
    <source>
        <dbReference type="ARBA" id="ARBA00022692"/>
    </source>
</evidence>
<feature type="transmembrane region" description="Helical" evidence="5">
    <location>
        <begin position="218"/>
        <end position="241"/>
    </location>
</feature>
<evidence type="ECO:0000256" key="3">
    <source>
        <dbReference type="ARBA" id="ARBA00022989"/>
    </source>
</evidence>
<proteinExistence type="predicted"/>
<evidence type="ECO:0000313" key="7">
    <source>
        <dbReference type="EMBL" id="KAK0050863.1"/>
    </source>
</evidence>
<keyword evidence="8" id="KW-1185">Reference proteome</keyword>
<dbReference type="PROSITE" id="PS50262">
    <property type="entry name" value="G_PROTEIN_RECEP_F1_2"/>
    <property type="match status" value="1"/>
</dbReference>
<evidence type="ECO:0000256" key="5">
    <source>
        <dbReference type="SAM" id="Phobius"/>
    </source>
</evidence>
<dbReference type="AlphaFoldDB" id="A0AAD8BA98"/>
<dbReference type="PANTHER" id="PTHR46641">
    <property type="entry name" value="FMRFAMIDE RECEPTOR-RELATED"/>
    <property type="match status" value="1"/>
</dbReference>
<feature type="transmembrane region" description="Helical" evidence="5">
    <location>
        <begin position="114"/>
        <end position="141"/>
    </location>
</feature>
<name>A0AAD8BA98_BIOPF</name>
<evidence type="ECO:0000256" key="1">
    <source>
        <dbReference type="ARBA" id="ARBA00004370"/>
    </source>
</evidence>
<evidence type="ECO:0000313" key="8">
    <source>
        <dbReference type="Proteomes" id="UP001233172"/>
    </source>
</evidence>
<dbReference type="InterPro" id="IPR052954">
    <property type="entry name" value="GPCR-Ligand_Int"/>
</dbReference>
<dbReference type="Gene3D" id="1.20.1070.10">
    <property type="entry name" value="Rhodopsin 7-helix transmembrane proteins"/>
    <property type="match status" value="1"/>
</dbReference>
<evidence type="ECO:0000259" key="6">
    <source>
        <dbReference type="PROSITE" id="PS50262"/>
    </source>
</evidence>
<sequence>MPSSGGTSLYYELNSAIQNATNIHANNDWISDSMSYFISIIIIQMILKMPMRLFGMTTNLLALLVYQKCGLKDGISVCFTALTISDEICLLASFMASLLGYLDLEVHVKPYLSLYYISFVLPFYGFMFYNISTAITVFLAIQKCCCISLPWNFKSYFSKRRCVAAVSCIHLSGLILYVPFTATAFPFVEVFDLTTNSTRLVFSWSKAFLNDVFPILKAINYISIPFIAEILVLISTVVLAIKLGESVKFRYSASGFVAPTKAQNNTPTSKCFLGATNSLTESAKCRNTLDLGKQKSSHGVHSLTAKDLRATQAVNFVAVLFVTTNTPDVVVFLGSLLSPQFSSTGRYYNTYKLCIELQDLLHVVNLSLNLFIYLKFNTRFAIVFKSLFSGENK</sequence>
<dbReference type="EMBL" id="JASAOG010000110">
    <property type="protein sequence ID" value="KAK0050863.1"/>
    <property type="molecule type" value="Genomic_DNA"/>
</dbReference>
<keyword evidence="2 5" id="KW-0812">Transmembrane</keyword>
<feature type="transmembrane region" description="Helical" evidence="5">
    <location>
        <begin position="36"/>
        <end position="65"/>
    </location>
</feature>
<organism evidence="7 8">
    <name type="scientific">Biomphalaria pfeifferi</name>
    <name type="common">Bloodfluke planorb</name>
    <name type="synonym">Freshwater snail</name>
    <dbReference type="NCBI Taxonomy" id="112525"/>
    <lineage>
        <taxon>Eukaryota</taxon>
        <taxon>Metazoa</taxon>
        <taxon>Spiralia</taxon>
        <taxon>Lophotrochozoa</taxon>
        <taxon>Mollusca</taxon>
        <taxon>Gastropoda</taxon>
        <taxon>Heterobranchia</taxon>
        <taxon>Euthyneura</taxon>
        <taxon>Panpulmonata</taxon>
        <taxon>Hygrophila</taxon>
        <taxon>Lymnaeoidea</taxon>
        <taxon>Planorbidae</taxon>
        <taxon>Biomphalaria</taxon>
    </lineage>
</organism>
<evidence type="ECO:0000256" key="4">
    <source>
        <dbReference type="ARBA" id="ARBA00023136"/>
    </source>
</evidence>
<keyword evidence="4 5" id="KW-0472">Membrane</keyword>
<reference evidence="7" key="1">
    <citation type="journal article" date="2023" name="PLoS Negl. Trop. Dis.">
        <title>A genome sequence for Biomphalaria pfeifferi, the major vector snail for the human-infecting parasite Schistosoma mansoni.</title>
        <authorList>
            <person name="Bu L."/>
            <person name="Lu L."/>
            <person name="Laidemitt M.R."/>
            <person name="Zhang S.M."/>
            <person name="Mutuku M."/>
            <person name="Mkoji G."/>
            <person name="Steinauer M."/>
            <person name="Loker E.S."/>
        </authorList>
    </citation>
    <scope>NUCLEOTIDE SEQUENCE</scope>
    <source>
        <strain evidence="7">KasaAsao</strain>
    </source>
</reference>
<keyword evidence="3 5" id="KW-1133">Transmembrane helix</keyword>
<keyword evidence="7" id="KW-0675">Receptor</keyword>
<comment type="caution">
    <text evidence="7">The sequence shown here is derived from an EMBL/GenBank/DDBJ whole genome shotgun (WGS) entry which is preliminary data.</text>
</comment>
<dbReference type="GO" id="GO:0016020">
    <property type="term" value="C:membrane"/>
    <property type="evidence" value="ECO:0007669"/>
    <property type="project" value="UniProtKB-SubCell"/>
</dbReference>
<dbReference type="InterPro" id="IPR017452">
    <property type="entry name" value="GPCR_Rhodpsn_7TM"/>
</dbReference>
<comment type="subcellular location">
    <subcellularLocation>
        <location evidence="1">Membrane</location>
    </subcellularLocation>
</comment>